<evidence type="ECO:0008006" key="5">
    <source>
        <dbReference type="Google" id="ProtNLM"/>
    </source>
</evidence>
<dbReference type="NCBIfam" id="TIGR03891">
    <property type="entry name" value="thiopep_ocin"/>
    <property type="match status" value="1"/>
</dbReference>
<name>A0A1D7QN10_9SPHI</name>
<dbReference type="Pfam" id="PF04738">
    <property type="entry name" value="Lant_dehydr_N"/>
    <property type="match status" value="2"/>
</dbReference>
<evidence type="ECO:0000313" key="4">
    <source>
        <dbReference type="Proteomes" id="UP000094313"/>
    </source>
</evidence>
<evidence type="ECO:0000313" key="3">
    <source>
        <dbReference type="EMBL" id="AOM80048.1"/>
    </source>
</evidence>
<reference evidence="3 4" key="1">
    <citation type="submission" date="2016-08" db="EMBL/GenBank/DDBJ databases">
        <authorList>
            <person name="Seilhamer J.J."/>
        </authorList>
    </citation>
    <scope>NUCLEOTIDE SEQUENCE [LARGE SCALE GENOMIC DNA]</scope>
    <source>
        <strain evidence="3 4">DX4</strain>
    </source>
</reference>
<evidence type="ECO:0000259" key="2">
    <source>
        <dbReference type="Pfam" id="PF14028"/>
    </source>
</evidence>
<keyword evidence="4" id="KW-1185">Reference proteome</keyword>
<feature type="domain" description="Lantibiotic dehydratase N-terminal" evidence="1">
    <location>
        <begin position="246"/>
        <end position="605"/>
    </location>
</feature>
<proteinExistence type="predicted"/>
<evidence type="ECO:0000259" key="1">
    <source>
        <dbReference type="Pfam" id="PF04738"/>
    </source>
</evidence>
<protein>
    <recommendedName>
        <fullName evidence="5">Thiopeptide-type bacteriocin biosynthesis domain-containing protein</fullName>
    </recommendedName>
</protein>
<accession>A0A1D7QN10</accession>
<dbReference type="InterPro" id="IPR023809">
    <property type="entry name" value="Thiopep_bacteriocin_synth_dom"/>
</dbReference>
<dbReference type="Pfam" id="PF14028">
    <property type="entry name" value="Lant_dehydr_C"/>
    <property type="match status" value="1"/>
</dbReference>
<dbReference type="KEGG" id="psty:BFS30_24520"/>
<sequence>MKKIELHPTAVLRLPAFSYAENLKTNWDAFKDAIEHSSPGFFQLIKDLTFDQLQATDKKIQLTIQKYFNRASFRSTPYGKFADLTVVPLSINPDLPIIVEEQPIHHTFPDWVTRPKEKITLEDAVRAESLIFSNTSFYRLQNEIRYIQNSEDKFVLAAVDFNEIVFDILETCSLPRSYDQLKIILTKYDSELLDAYLSDMLGTDLLFTSKDANIIGEDFFSRIGDTQIGPTRQYIISEKKVITGSLDKRLFRHIPDLVQKLQGILPDNKVTNLEEFKTKFVQKFEQAEVPFLIALDPDAGIDYGNLSMAVEQPKFEKLILQFASEVEETGISKFRQFLYREILQNIKTGKEIRLENFSNESKQFQPLPNTFSAIINLADDTIFLQSMGGASATALLGRFALALPEVFKHCQELVSIEQEANPSVLFFDIGYTKEDNIDNINRRPSIYDQQLNILNFNTSACPLSMHDILISVRSGEVILQSKRYGKRLIPRVASAYNHRRSDLPVYRLLIDIQNQGVKTNLLFNPSQLIPGLPFYPRVKFRNIVVCPASWSLSIDIIKGIVDLDGKILAIKNHLKSFLSGQYFKIGRFDQTLFLNIKDLADIEILLSILEKDRKIFLEEAYLPGSPSVQNCKGQPFLTQIILSLSHNEEIYLPLTTRQVSFAAIEEKSWIAPGKDWLYFEIYCNPFRADFLLRTKIKSFLASNKPQIRNWFFIRYDENGSHIRLRLQLRNRSCGYQLMEMLTDILEPEIRAGVVADVKIKTYKREVHRYSTRLMSRVEKHFCCDSRFVINSNGAALTDMKKYRLCIEILESIRSKEVLTAEVFYNVITKITNALNQEHEISGSAFKELNQKYNVFLTEPFPRLNYKLLQKYHSLIKSFITLLADCDDFNRVILMADLIHMHVNRMFTSDQRKHEMVIYNLYQTMLKAKAARESNFLRA</sequence>
<organism evidence="3 4">
    <name type="scientific">Pedobacter steynii</name>
    <dbReference type="NCBI Taxonomy" id="430522"/>
    <lineage>
        <taxon>Bacteria</taxon>
        <taxon>Pseudomonadati</taxon>
        <taxon>Bacteroidota</taxon>
        <taxon>Sphingobacteriia</taxon>
        <taxon>Sphingobacteriales</taxon>
        <taxon>Sphingobacteriaceae</taxon>
        <taxon>Pedobacter</taxon>
    </lineage>
</organism>
<dbReference type="InterPro" id="IPR006827">
    <property type="entry name" value="Lant_deHydtase_N"/>
</dbReference>
<dbReference type="EMBL" id="CP017141">
    <property type="protein sequence ID" value="AOM80048.1"/>
    <property type="molecule type" value="Genomic_DNA"/>
</dbReference>
<feature type="domain" description="Lantibiotic dehydratase N-terminal" evidence="1">
    <location>
        <begin position="29"/>
        <end position="223"/>
    </location>
</feature>
<dbReference type="Proteomes" id="UP000094313">
    <property type="component" value="Chromosome"/>
</dbReference>
<feature type="domain" description="Thiopeptide-type bacteriocin biosynthesis" evidence="2">
    <location>
        <begin position="676"/>
        <end position="921"/>
    </location>
</feature>
<dbReference type="RefSeq" id="WP_069381710.1">
    <property type="nucleotide sequence ID" value="NZ_CP017141.1"/>
</dbReference>
<gene>
    <name evidence="3" type="ORF">BFS30_24520</name>
</gene>
<dbReference type="OrthoDB" id="1273722at2"/>
<dbReference type="AlphaFoldDB" id="A0A1D7QN10"/>